<dbReference type="GO" id="GO:0005509">
    <property type="term" value="F:calcium ion binding"/>
    <property type="evidence" value="ECO:0007669"/>
    <property type="project" value="InterPro"/>
</dbReference>
<sequence>MLTSIRKIIEYPAFDNFITLIILLQAAVLVLETIPAFNDYFLIFEIISAMVLVVYIIEAGLKIAASYPHFSTYFKNGWNILDFSIIVVSLLPLSEGYTTVARLVRLLRVTRLTHRSKEMSVVVMTIIKSIPSMLNIFLLLSLLFFMYSIAGYYLFSDIDPIHWGSLSKSLLTLFQILTLEGWIEVMSAVTHVNPLYGIYFISFIVIGTFIVINIFVAVIVRKSEEAYKNLEIELANPVSQKEILFEIKEIRKKIEDLESKLST</sequence>
<dbReference type="PANTHER" id="PTHR10037">
    <property type="entry name" value="VOLTAGE-GATED CATION CHANNEL CALCIUM AND SODIUM"/>
    <property type="match status" value="1"/>
</dbReference>
<feature type="transmembrane region" description="Helical" evidence="5">
    <location>
        <begin position="40"/>
        <end position="57"/>
    </location>
</feature>
<dbReference type="Gene3D" id="1.20.120.350">
    <property type="entry name" value="Voltage-gated potassium channels. Chain C"/>
    <property type="match status" value="1"/>
</dbReference>
<evidence type="ECO:0000256" key="3">
    <source>
        <dbReference type="ARBA" id="ARBA00022989"/>
    </source>
</evidence>
<dbReference type="InterPro" id="IPR027359">
    <property type="entry name" value="Volt_channel_dom_sf"/>
</dbReference>
<feature type="domain" description="Ion transport" evidence="6">
    <location>
        <begin position="11"/>
        <end position="229"/>
    </location>
</feature>
<accession>A0A654LT73</accession>
<proteinExistence type="predicted"/>
<feature type="transmembrane region" description="Helical" evidence="5">
    <location>
        <begin position="12"/>
        <end position="34"/>
    </location>
</feature>
<feature type="transmembrane region" description="Helical" evidence="5">
    <location>
        <begin position="196"/>
        <end position="220"/>
    </location>
</feature>
<keyword evidence="2 5" id="KW-0812">Transmembrane</keyword>
<comment type="subcellular location">
    <subcellularLocation>
        <location evidence="1">Membrane</location>
        <topology evidence="1">Multi-pass membrane protein</topology>
    </subcellularLocation>
</comment>
<dbReference type="OrthoDB" id="11591at2157"/>
<dbReference type="InterPro" id="IPR005821">
    <property type="entry name" value="Ion_trans_dom"/>
</dbReference>
<evidence type="ECO:0000313" key="8">
    <source>
        <dbReference type="Proteomes" id="UP000058925"/>
    </source>
</evidence>
<keyword evidence="4 5" id="KW-0472">Membrane</keyword>
<dbReference type="Pfam" id="PF00520">
    <property type="entry name" value="Ion_trans"/>
    <property type="match status" value="1"/>
</dbReference>
<keyword evidence="3 5" id="KW-1133">Transmembrane helix</keyword>
<dbReference type="SUPFAM" id="SSF81324">
    <property type="entry name" value="Voltage-gated potassium channels"/>
    <property type="match status" value="1"/>
</dbReference>
<dbReference type="GO" id="GO:0005248">
    <property type="term" value="F:voltage-gated sodium channel activity"/>
    <property type="evidence" value="ECO:0007669"/>
    <property type="project" value="TreeGrafter"/>
</dbReference>
<feature type="transmembrane region" description="Helical" evidence="5">
    <location>
        <begin position="134"/>
        <end position="155"/>
    </location>
</feature>
<dbReference type="InterPro" id="IPR043203">
    <property type="entry name" value="VGCC_Ca_Na"/>
</dbReference>
<evidence type="ECO:0000256" key="4">
    <source>
        <dbReference type="ARBA" id="ARBA00023136"/>
    </source>
</evidence>
<evidence type="ECO:0000256" key="1">
    <source>
        <dbReference type="ARBA" id="ARBA00004141"/>
    </source>
</evidence>
<organism evidence="7 8">
    <name type="scientific">Candidatus Nitrosocosmicus oleophilus</name>
    <dbReference type="NCBI Taxonomy" id="1353260"/>
    <lineage>
        <taxon>Archaea</taxon>
        <taxon>Nitrososphaerota</taxon>
        <taxon>Nitrososphaeria</taxon>
        <taxon>Nitrososphaerales</taxon>
        <taxon>Nitrososphaeraceae</taxon>
        <taxon>Candidatus Nitrosocosmicus</taxon>
    </lineage>
</organism>
<dbReference type="PANTHER" id="PTHR10037:SF62">
    <property type="entry name" value="SODIUM CHANNEL PROTEIN 60E"/>
    <property type="match status" value="1"/>
</dbReference>
<dbReference type="Gene3D" id="1.10.287.70">
    <property type="match status" value="1"/>
</dbReference>
<dbReference type="RefSeq" id="WP_196816924.1">
    <property type="nucleotide sequence ID" value="NZ_CP012850.1"/>
</dbReference>
<evidence type="ECO:0000259" key="6">
    <source>
        <dbReference type="Pfam" id="PF00520"/>
    </source>
</evidence>
<evidence type="ECO:0000313" key="7">
    <source>
        <dbReference type="EMBL" id="ALI34227.1"/>
    </source>
</evidence>
<name>A0A654LT73_9ARCH</name>
<keyword evidence="8" id="KW-1185">Reference proteome</keyword>
<dbReference type="Proteomes" id="UP000058925">
    <property type="component" value="Chromosome"/>
</dbReference>
<dbReference type="GO" id="GO:0001518">
    <property type="term" value="C:voltage-gated sodium channel complex"/>
    <property type="evidence" value="ECO:0007669"/>
    <property type="project" value="TreeGrafter"/>
</dbReference>
<dbReference type="EMBL" id="CP012850">
    <property type="protein sequence ID" value="ALI34227.1"/>
    <property type="molecule type" value="Genomic_DNA"/>
</dbReference>
<dbReference type="PRINTS" id="PR01433">
    <property type="entry name" value="POLYCYSTIN2"/>
</dbReference>
<dbReference type="AlphaFoldDB" id="A0A654LT73"/>
<dbReference type="GeneID" id="60420241"/>
<gene>
    <name evidence="7" type="ORF">NMY3_00013</name>
</gene>
<protein>
    <submittedName>
        <fullName evidence="7">Ion transport protein</fullName>
    </submittedName>
</protein>
<evidence type="ECO:0000256" key="2">
    <source>
        <dbReference type="ARBA" id="ARBA00022692"/>
    </source>
</evidence>
<dbReference type="KEGG" id="taa:NMY3_00013"/>
<evidence type="ECO:0000256" key="5">
    <source>
        <dbReference type="SAM" id="Phobius"/>
    </source>
</evidence>
<reference evidence="8" key="1">
    <citation type="submission" date="2015-10" db="EMBL/GenBank/DDBJ databases">
        <title>Niche specialization of a soil ammonia-oxidizing archaeon, Candidatus Nitrosocosmicus oleophilus.</title>
        <authorList>
            <person name="Jung M.-Y."/>
            <person name="Rhee S.-K."/>
        </authorList>
    </citation>
    <scope>NUCLEOTIDE SEQUENCE [LARGE SCALE GENOMIC DNA]</scope>
    <source>
        <strain evidence="8">MY3</strain>
    </source>
</reference>
<dbReference type="InterPro" id="IPR003915">
    <property type="entry name" value="PKD_2"/>
</dbReference>